<organism evidence="6 7">
    <name type="scientific">Massarina eburnea CBS 473.64</name>
    <dbReference type="NCBI Taxonomy" id="1395130"/>
    <lineage>
        <taxon>Eukaryota</taxon>
        <taxon>Fungi</taxon>
        <taxon>Dikarya</taxon>
        <taxon>Ascomycota</taxon>
        <taxon>Pezizomycotina</taxon>
        <taxon>Dothideomycetes</taxon>
        <taxon>Pleosporomycetidae</taxon>
        <taxon>Pleosporales</taxon>
        <taxon>Massarineae</taxon>
        <taxon>Massarinaceae</taxon>
        <taxon>Massarina</taxon>
    </lineage>
</organism>
<dbReference type="InterPro" id="IPR029065">
    <property type="entry name" value="Enolase_C-like"/>
</dbReference>
<dbReference type="SUPFAM" id="SSF51604">
    <property type="entry name" value="Enolase C-terminal domain-like"/>
    <property type="match status" value="1"/>
</dbReference>
<dbReference type="GO" id="GO:0009063">
    <property type="term" value="P:amino acid catabolic process"/>
    <property type="evidence" value="ECO:0007669"/>
    <property type="project" value="InterPro"/>
</dbReference>
<dbReference type="InterPro" id="IPR013341">
    <property type="entry name" value="Mandelate_racemase_N_dom"/>
</dbReference>
<dbReference type="InterPro" id="IPR018110">
    <property type="entry name" value="Mandel_Rmase/mucon_lact_enz_CS"/>
</dbReference>
<proteinExistence type="predicted"/>
<dbReference type="InterPro" id="IPR013342">
    <property type="entry name" value="Mandelate_racemase_C"/>
</dbReference>
<dbReference type="SUPFAM" id="SSF54826">
    <property type="entry name" value="Enolase N-terminal domain-like"/>
    <property type="match status" value="1"/>
</dbReference>
<keyword evidence="7" id="KW-1185">Reference proteome</keyword>
<dbReference type="EMBL" id="MU006785">
    <property type="protein sequence ID" value="KAF2640335.1"/>
    <property type="molecule type" value="Genomic_DNA"/>
</dbReference>
<dbReference type="InterPro" id="IPR036849">
    <property type="entry name" value="Enolase-like_C_sf"/>
</dbReference>
<comment type="cofactor">
    <cofactor evidence="1">
        <name>Mg(2+)</name>
        <dbReference type="ChEBI" id="CHEBI:18420"/>
    </cofactor>
</comment>
<dbReference type="Gene3D" id="3.20.20.120">
    <property type="entry name" value="Enolase-like C-terminal domain"/>
    <property type="match status" value="1"/>
</dbReference>
<reference evidence="6" key="1">
    <citation type="journal article" date="2020" name="Stud. Mycol.">
        <title>101 Dothideomycetes genomes: a test case for predicting lifestyles and emergence of pathogens.</title>
        <authorList>
            <person name="Haridas S."/>
            <person name="Albert R."/>
            <person name="Binder M."/>
            <person name="Bloem J."/>
            <person name="Labutti K."/>
            <person name="Salamov A."/>
            <person name="Andreopoulos B."/>
            <person name="Baker S."/>
            <person name="Barry K."/>
            <person name="Bills G."/>
            <person name="Bluhm B."/>
            <person name="Cannon C."/>
            <person name="Castanera R."/>
            <person name="Culley D."/>
            <person name="Daum C."/>
            <person name="Ezra D."/>
            <person name="Gonzalez J."/>
            <person name="Henrissat B."/>
            <person name="Kuo A."/>
            <person name="Liang C."/>
            <person name="Lipzen A."/>
            <person name="Lutzoni F."/>
            <person name="Magnuson J."/>
            <person name="Mondo S."/>
            <person name="Nolan M."/>
            <person name="Ohm R."/>
            <person name="Pangilinan J."/>
            <person name="Park H.-J."/>
            <person name="Ramirez L."/>
            <person name="Alfaro M."/>
            <person name="Sun H."/>
            <person name="Tritt A."/>
            <person name="Yoshinaga Y."/>
            <person name="Zwiers L.-H."/>
            <person name="Turgeon B."/>
            <person name="Goodwin S."/>
            <person name="Spatafora J."/>
            <person name="Crous P."/>
            <person name="Grigoriev I."/>
        </authorList>
    </citation>
    <scope>NUCLEOTIDE SEQUENCE</scope>
    <source>
        <strain evidence="6">CBS 473.64</strain>
    </source>
</reference>
<evidence type="ECO:0000313" key="7">
    <source>
        <dbReference type="Proteomes" id="UP000799753"/>
    </source>
</evidence>
<keyword evidence="4" id="KW-0456">Lyase</keyword>
<evidence type="ECO:0000256" key="2">
    <source>
        <dbReference type="ARBA" id="ARBA00022723"/>
    </source>
</evidence>
<dbReference type="Proteomes" id="UP000799753">
    <property type="component" value="Unassembled WGS sequence"/>
</dbReference>
<evidence type="ECO:0000256" key="4">
    <source>
        <dbReference type="ARBA" id="ARBA00023239"/>
    </source>
</evidence>
<dbReference type="Gene3D" id="3.30.390.10">
    <property type="entry name" value="Enolase-like, N-terminal domain"/>
    <property type="match status" value="1"/>
</dbReference>
<dbReference type="GO" id="GO:0034194">
    <property type="term" value="P:D-galactonate catabolic process"/>
    <property type="evidence" value="ECO:0007669"/>
    <property type="project" value="InterPro"/>
</dbReference>
<dbReference type="SMART" id="SM00922">
    <property type="entry name" value="MR_MLE"/>
    <property type="match status" value="1"/>
</dbReference>
<dbReference type="OrthoDB" id="2579025at2759"/>
<dbReference type="GO" id="GO:0008869">
    <property type="term" value="F:galactonate dehydratase activity"/>
    <property type="evidence" value="ECO:0007669"/>
    <property type="project" value="InterPro"/>
</dbReference>
<dbReference type="AlphaFoldDB" id="A0A6A6RYP4"/>
<gene>
    <name evidence="6" type="ORF">P280DRAFT_33685</name>
</gene>
<name>A0A6A6RYP4_9PLEO</name>
<keyword evidence="3" id="KW-0460">Magnesium</keyword>
<dbReference type="PANTHER" id="PTHR48080:SF2">
    <property type="entry name" value="D-GALACTONATE DEHYDRATASE"/>
    <property type="match status" value="1"/>
</dbReference>
<dbReference type="Pfam" id="PF13378">
    <property type="entry name" value="MR_MLE_C"/>
    <property type="match status" value="1"/>
</dbReference>
<feature type="domain" description="Mandelate racemase/muconate lactonizing enzyme C-terminal" evidence="5">
    <location>
        <begin position="126"/>
        <end position="228"/>
    </location>
</feature>
<dbReference type="InterPro" id="IPR029017">
    <property type="entry name" value="Enolase-like_N"/>
</dbReference>
<evidence type="ECO:0000256" key="3">
    <source>
        <dbReference type="ARBA" id="ARBA00022842"/>
    </source>
</evidence>
<dbReference type="InterPro" id="IPR034593">
    <property type="entry name" value="DgoD-like"/>
</dbReference>
<evidence type="ECO:0000259" key="5">
    <source>
        <dbReference type="SMART" id="SM00922"/>
    </source>
</evidence>
<keyword evidence="2" id="KW-0479">Metal-binding</keyword>
<protein>
    <submittedName>
        <fullName evidence="6">Mandelate racemase/muconate lactonizing protein-like protein</fullName>
    </submittedName>
</protein>
<accession>A0A6A6RYP4</accession>
<evidence type="ECO:0000256" key="1">
    <source>
        <dbReference type="ARBA" id="ARBA00001946"/>
    </source>
</evidence>
<dbReference type="SFLD" id="SFLDG00179">
    <property type="entry name" value="mandelate_racemase"/>
    <property type="match status" value="1"/>
</dbReference>
<dbReference type="GO" id="GO:0046872">
    <property type="term" value="F:metal ion binding"/>
    <property type="evidence" value="ECO:0007669"/>
    <property type="project" value="UniProtKB-KW"/>
</dbReference>
<dbReference type="SFLD" id="SFLDS00001">
    <property type="entry name" value="Enolase"/>
    <property type="match status" value="1"/>
</dbReference>
<dbReference type="NCBIfam" id="NF010624">
    <property type="entry name" value="PRK14017.1"/>
    <property type="match status" value="1"/>
</dbReference>
<dbReference type="SFLD" id="SFLDF00003">
    <property type="entry name" value="D-galactonate_dehydratase"/>
    <property type="match status" value="1"/>
</dbReference>
<dbReference type="PANTHER" id="PTHR48080">
    <property type="entry name" value="D-GALACTONATE DEHYDRATASE-RELATED"/>
    <property type="match status" value="1"/>
</dbReference>
<dbReference type="InterPro" id="IPR023592">
    <property type="entry name" value="Galactonate_deHydtase"/>
</dbReference>
<sequence length="382" mass="42140">MGKIATIEYFRLPPRWLFVKICDEAGNVGWGEASLEGHTQAVEGCLDAWIERYIGFEADDIEHIWQMCWRTSFYRGGPVFMSALAGIDIALWDLKARKLGVPIYELLGGKVRDKLKVYAWIGGDRPDDVEKQALSRKSQNFTAIKMNATEDLAWLDSPSTLHSSVSRLATVKALGMDAAIDFHGRVHLPMAKQLATLLAPHTPLFIEEPLLSEHLPGIKALSQHTSIPIALGERLHSRWDVRPFLEAGCVDILQPDVAHCGGISELRRIAAMAETYDVALAPHCPLGPVALAACCQVDATMPNFGIQEMGLGIHYNDGSADITSYIKDKGVWDVEEGGYLKVMKGPGLGVEVDEEWVRRESKNVKAWVSPGFIGPGGEVREW</sequence>
<dbReference type="Pfam" id="PF02746">
    <property type="entry name" value="MR_MLE_N"/>
    <property type="match status" value="1"/>
</dbReference>
<evidence type="ECO:0000313" key="6">
    <source>
        <dbReference type="EMBL" id="KAF2640335.1"/>
    </source>
</evidence>
<dbReference type="PROSITE" id="PS00908">
    <property type="entry name" value="MR_MLE_1"/>
    <property type="match status" value="1"/>
</dbReference>